<dbReference type="InterPro" id="IPR026046">
    <property type="entry name" value="UBIAD1"/>
</dbReference>
<gene>
    <name evidence="8" type="primary">menA</name>
    <name evidence="10" type="ORF">BBOH_0503</name>
</gene>
<evidence type="ECO:0000256" key="5">
    <source>
        <dbReference type="ARBA" id="ARBA00022692"/>
    </source>
</evidence>
<dbReference type="Pfam" id="PF01040">
    <property type="entry name" value="UbiA"/>
    <property type="match status" value="1"/>
</dbReference>
<keyword evidence="2 8" id="KW-0474">Menaquinone biosynthesis</keyword>
<evidence type="ECO:0000256" key="2">
    <source>
        <dbReference type="ARBA" id="ARBA00022428"/>
    </source>
</evidence>
<feature type="transmembrane region" description="Helical" evidence="8">
    <location>
        <begin position="211"/>
        <end position="230"/>
    </location>
</feature>
<keyword evidence="5 8" id="KW-0812">Transmembrane</keyword>
<comment type="caution">
    <text evidence="10">The sequence shown here is derived from an EMBL/GenBank/DDBJ whole genome shotgun (WGS) entry which is preliminary data.</text>
</comment>
<dbReference type="InterPro" id="IPR004657">
    <property type="entry name" value="MenA"/>
</dbReference>
<dbReference type="Proteomes" id="UP000029096">
    <property type="component" value="Unassembled WGS sequence"/>
</dbReference>
<evidence type="ECO:0000256" key="3">
    <source>
        <dbReference type="ARBA" id="ARBA00022475"/>
    </source>
</evidence>
<reference evidence="10 11" key="1">
    <citation type="submission" date="2014-03" db="EMBL/GenBank/DDBJ databases">
        <title>Genomics of Bifidobacteria.</title>
        <authorList>
            <person name="Ventura M."/>
            <person name="Milani C."/>
            <person name="Lugli G.A."/>
        </authorList>
    </citation>
    <scope>NUCLEOTIDE SEQUENCE [LARGE SCALE GENOMIC DNA]</scope>
    <source>
        <strain evidence="10 11">DSM 22767</strain>
    </source>
</reference>
<dbReference type="InterPro" id="IPR044878">
    <property type="entry name" value="UbiA_sf"/>
</dbReference>
<feature type="transmembrane region" description="Helical" evidence="8">
    <location>
        <begin position="155"/>
        <end position="171"/>
    </location>
</feature>
<dbReference type="EMBL" id="JGYP01000002">
    <property type="protein sequence ID" value="KFI45702.1"/>
    <property type="molecule type" value="Genomic_DNA"/>
</dbReference>
<evidence type="ECO:0000313" key="11">
    <source>
        <dbReference type="Proteomes" id="UP000029096"/>
    </source>
</evidence>
<dbReference type="CDD" id="cd13962">
    <property type="entry name" value="PT_UbiA_UBIAD1"/>
    <property type="match status" value="1"/>
</dbReference>
<protein>
    <recommendedName>
        <fullName evidence="8 9">1,4-dihydroxy-2-naphthoate octaprenyltransferase</fullName>
        <shortName evidence="8">DHNA-octaprenyltransferase</shortName>
        <ecNumber evidence="8 9">2.5.1.74</ecNumber>
    </recommendedName>
</protein>
<comment type="similarity">
    <text evidence="8">Belongs to the MenA family. Type 1 subfamily.</text>
</comment>
<dbReference type="GO" id="GO:0042371">
    <property type="term" value="P:vitamin K biosynthetic process"/>
    <property type="evidence" value="ECO:0007669"/>
    <property type="project" value="TreeGrafter"/>
</dbReference>
<proteinExistence type="inferred from homology"/>
<organism evidence="10 11">
    <name type="scientific">Bifidobacterium bohemicum DSM 22767</name>
    <dbReference type="NCBI Taxonomy" id="1437606"/>
    <lineage>
        <taxon>Bacteria</taxon>
        <taxon>Bacillati</taxon>
        <taxon>Actinomycetota</taxon>
        <taxon>Actinomycetes</taxon>
        <taxon>Bifidobacteriales</taxon>
        <taxon>Bifidobacteriaceae</taxon>
        <taxon>Bifidobacterium</taxon>
    </lineage>
</organism>
<dbReference type="UniPathway" id="UPA00079">
    <property type="reaction ID" value="UER00168"/>
</dbReference>
<comment type="function">
    <text evidence="8">Conversion of 1,4-dihydroxy-2-naphthoate (DHNA) to demethylmenaquinone (DMK).</text>
</comment>
<comment type="pathway">
    <text evidence="8">Quinol/quinone metabolism; menaquinone biosynthesis; menaquinol from 1,4-dihydroxy-2-naphthoate: step 1/2.</text>
</comment>
<comment type="catalytic activity">
    <reaction evidence="8">
        <text>an all-trans-polyprenyl diphosphate + 1,4-dihydroxy-2-naphthoate + H(+) = a 2-demethylmenaquinol + CO2 + diphosphate</text>
        <dbReference type="Rhea" id="RHEA:26478"/>
        <dbReference type="Rhea" id="RHEA-COMP:9563"/>
        <dbReference type="Rhea" id="RHEA-COMP:9564"/>
        <dbReference type="ChEBI" id="CHEBI:11173"/>
        <dbReference type="ChEBI" id="CHEBI:15378"/>
        <dbReference type="ChEBI" id="CHEBI:16526"/>
        <dbReference type="ChEBI" id="CHEBI:33019"/>
        <dbReference type="ChEBI" id="CHEBI:55437"/>
        <dbReference type="ChEBI" id="CHEBI:58914"/>
        <dbReference type="EC" id="2.5.1.74"/>
    </reaction>
</comment>
<keyword evidence="3 8" id="KW-1003">Cell membrane</keyword>
<dbReference type="NCBIfam" id="TIGR00751">
    <property type="entry name" value="menA"/>
    <property type="match status" value="1"/>
</dbReference>
<feature type="transmembrane region" description="Helical" evidence="8">
    <location>
        <begin position="69"/>
        <end position="92"/>
    </location>
</feature>
<dbReference type="GO" id="GO:0009234">
    <property type="term" value="P:menaquinone biosynthetic process"/>
    <property type="evidence" value="ECO:0007669"/>
    <property type="project" value="UniProtKB-UniRule"/>
</dbReference>
<name>A0A086ZGQ2_9BIFI</name>
<evidence type="ECO:0000256" key="4">
    <source>
        <dbReference type="ARBA" id="ARBA00022679"/>
    </source>
</evidence>
<accession>A0A086ZGQ2</accession>
<dbReference type="HAMAP" id="MF_01937">
    <property type="entry name" value="MenA_1"/>
    <property type="match status" value="1"/>
</dbReference>
<feature type="transmembrane region" description="Helical" evidence="8">
    <location>
        <begin position="291"/>
        <end position="314"/>
    </location>
</feature>
<keyword evidence="11" id="KW-1185">Reference proteome</keyword>
<sequence>MSNMSLWISGLRPKTLPASIAPVIVGVSAALPIVTAIKAPTDASCAPVQRQPVGCVAPSAVAPQETDWPIFALLSVLCVLVALFLQIAVNFANDYSDGIRGTDEGRGAVEKQTSKPQRITASGLVEPGKVLFAAAISAGIACVAGLGIAAITGHWWLIGLGALCLIAGWFYTGGKHPYGYAGFGELAVFVFFGLVAVLGTQFVTTLGAIDLWGVIGAMLCGFYSCAVLMVNNLRDVDEDKVNGKITLGVRLGKNSARIVLLVTYLVCVVATVVVAFGPLWRVLHSVTGIDIIGIGLAVIALLLAAVVIRLAVVFTAAVQAGNFVKALPMCSMTLLLFAVIFVFGEIAIIL</sequence>
<dbReference type="Gene3D" id="1.10.357.140">
    <property type="entry name" value="UbiA prenyltransferase"/>
    <property type="match status" value="1"/>
</dbReference>
<dbReference type="AlphaFoldDB" id="A0A086ZGQ2"/>
<feature type="transmembrane region" description="Helical" evidence="8">
    <location>
        <begin position="258"/>
        <end position="279"/>
    </location>
</feature>
<dbReference type="GO" id="GO:0005886">
    <property type="term" value="C:plasma membrane"/>
    <property type="evidence" value="ECO:0007669"/>
    <property type="project" value="UniProtKB-SubCell"/>
</dbReference>
<dbReference type="InterPro" id="IPR000537">
    <property type="entry name" value="UbiA_prenyltransferase"/>
</dbReference>
<evidence type="ECO:0000256" key="7">
    <source>
        <dbReference type="ARBA" id="ARBA00023136"/>
    </source>
</evidence>
<dbReference type="GO" id="GO:0046428">
    <property type="term" value="F:1,4-dihydroxy-2-naphthoate polyprenyltransferase activity"/>
    <property type="evidence" value="ECO:0007669"/>
    <property type="project" value="UniProtKB-UniRule"/>
</dbReference>
<comment type="subcellular location">
    <subcellularLocation>
        <location evidence="8">Cell membrane</location>
        <topology evidence="8">Multi-pass membrane protein</topology>
    </subcellularLocation>
    <subcellularLocation>
        <location evidence="1">Membrane</location>
        <topology evidence="1">Multi-pass membrane protein</topology>
    </subcellularLocation>
</comment>
<evidence type="ECO:0000256" key="1">
    <source>
        <dbReference type="ARBA" id="ARBA00004141"/>
    </source>
</evidence>
<evidence type="ECO:0000256" key="9">
    <source>
        <dbReference type="NCBIfam" id="TIGR00751"/>
    </source>
</evidence>
<dbReference type="EC" id="2.5.1.74" evidence="8 9"/>
<dbReference type="RefSeq" id="WP_033521789.1">
    <property type="nucleotide sequence ID" value="NZ_JDUS01000011.1"/>
</dbReference>
<keyword evidence="7 8" id="KW-0472">Membrane</keyword>
<keyword evidence="4 8" id="KW-0808">Transferase</keyword>
<evidence type="ECO:0000256" key="6">
    <source>
        <dbReference type="ARBA" id="ARBA00022989"/>
    </source>
</evidence>
<evidence type="ECO:0000313" key="10">
    <source>
        <dbReference type="EMBL" id="KFI45702.1"/>
    </source>
</evidence>
<evidence type="ECO:0000256" key="8">
    <source>
        <dbReference type="HAMAP-Rule" id="MF_01937"/>
    </source>
</evidence>
<dbReference type="STRING" id="1437606.BBOH_0503"/>
<feature type="transmembrane region" description="Helical" evidence="8">
    <location>
        <begin position="178"/>
        <end position="199"/>
    </location>
</feature>
<dbReference type="PANTHER" id="PTHR13929">
    <property type="entry name" value="1,4-DIHYDROXY-2-NAPHTHOATE OCTAPRENYLTRANSFERASE"/>
    <property type="match status" value="1"/>
</dbReference>
<keyword evidence="6 8" id="KW-1133">Transmembrane helix</keyword>
<dbReference type="PANTHER" id="PTHR13929:SF0">
    <property type="entry name" value="UBIA PRENYLTRANSFERASE DOMAIN-CONTAINING PROTEIN 1"/>
    <property type="match status" value="1"/>
</dbReference>
<dbReference type="eggNOG" id="COG1575">
    <property type="taxonomic scope" value="Bacteria"/>
</dbReference>
<feature type="transmembrane region" description="Helical" evidence="8">
    <location>
        <begin position="130"/>
        <end position="149"/>
    </location>
</feature>
<feature type="transmembrane region" description="Helical" evidence="8">
    <location>
        <begin position="326"/>
        <end position="349"/>
    </location>
</feature>
<dbReference type="PIRSF" id="PIRSF005355">
    <property type="entry name" value="UBIAD1"/>
    <property type="match status" value="1"/>
</dbReference>